<evidence type="ECO:0000259" key="3">
    <source>
        <dbReference type="Pfam" id="PF06722"/>
    </source>
</evidence>
<dbReference type="OrthoDB" id="5835829at2759"/>
<dbReference type="Gene3D" id="3.40.50.2000">
    <property type="entry name" value="Glycogen Phosphorylase B"/>
    <property type="match status" value="2"/>
</dbReference>
<feature type="domain" description="Erythromycin biosynthesis protein CIII-like C-terminal" evidence="3">
    <location>
        <begin position="311"/>
        <end position="374"/>
    </location>
</feature>
<dbReference type="GO" id="GO:0016906">
    <property type="term" value="F:sterol 3-beta-glucosyltransferase activity"/>
    <property type="evidence" value="ECO:0007669"/>
    <property type="project" value="UniProtKB-ARBA"/>
</dbReference>
<keyword evidence="5" id="KW-1185">Reference proteome</keyword>
<dbReference type="PANTHER" id="PTHR48050:SF13">
    <property type="entry name" value="STEROL 3-BETA-GLUCOSYLTRANSFERASE UGT80A2"/>
    <property type="match status" value="1"/>
</dbReference>
<sequence>VPPMQILILIVGSRGDVQPFIALGQELKRYGHRVRLATHETFRSFVHEGGLEFYPLGGDPSELMAYMVKNPGLIPGISSIRAGDIGKKRETIRQILHTSWNAAVEPDDETNKPFLADAIIANPPSFAHIHIAQKLLVPLHIFFTMPWSRTRAFPQPLANVSYKNASRGTVNRLSYDIVDTLSWEGLGDVINKFRKETLGLEAMSIHEGVACLRELRVPHTYTWSPALSAKPKDWGSHIDVCGFFFLDLASDYTPPDDLVAFLQGGPPPVYIGFGSIVVEDPAAMTKMVFDAVKEAGVRAIVSKGWGGLGADTVPENIFMIGNCPHDFLFQHVSAVCHHGGAGTTAAGLKAGRPTIVVPFFGDQPFWGSMVARSGKSAVKIAWLSLVTILTYLT</sequence>
<dbReference type="AlphaFoldDB" id="A0A4P9W6W0"/>
<evidence type="ECO:0000313" key="4">
    <source>
        <dbReference type="EMBL" id="RKO86480.1"/>
    </source>
</evidence>
<organism evidence="4 5">
    <name type="scientific">Blyttiomyces helicus</name>
    <dbReference type="NCBI Taxonomy" id="388810"/>
    <lineage>
        <taxon>Eukaryota</taxon>
        <taxon>Fungi</taxon>
        <taxon>Fungi incertae sedis</taxon>
        <taxon>Chytridiomycota</taxon>
        <taxon>Chytridiomycota incertae sedis</taxon>
        <taxon>Chytridiomycetes</taxon>
        <taxon>Chytridiomycetes incertae sedis</taxon>
        <taxon>Blyttiomyces</taxon>
    </lineage>
</organism>
<feature type="non-terminal residue" evidence="4">
    <location>
        <position position="1"/>
    </location>
</feature>
<dbReference type="Pfam" id="PF03033">
    <property type="entry name" value="Glyco_transf_28"/>
    <property type="match status" value="1"/>
</dbReference>
<dbReference type="GO" id="GO:0005975">
    <property type="term" value="P:carbohydrate metabolic process"/>
    <property type="evidence" value="ECO:0007669"/>
    <property type="project" value="InterPro"/>
</dbReference>
<reference evidence="5" key="1">
    <citation type="journal article" date="2018" name="Nat. Microbiol.">
        <title>Leveraging single-cell genomics to expand the fungal tree of life.</title>
        <authorList>
            <person name="Ahrendt S.R."/>
            <person name="Quandt C.A."/>
            <person name="Ciobanu D."/>
            <person name="Clum A."/>
            <person name="Salamov A."/>
            <person name="Andreopoulos B."/>
            <person name="Cheng J.F."/>
            <person name="Woyke T."/>
            <person name="Pelin A."/>
            <person name="Henrissat B."/>
            <person name="Reynolds N.K."/>
            <person name="Benny G.L."/>
            <person name="Smith M.E."/>
            <person name="James T.Y."/>
            <person name="Grigoriev I.V."/>
        </authorList>
    </citation>
    <scope>NUCLEOTIDE SEQUENCE [LARGE SCALE GENOMIC DNA]</scope>
</reference>
<feature type="domain" description="Glycosyltransferase family 28 N-terminal" evidence="2">
    <location>
        <begin position="6"/>
        <end position="154"/>
    </location>
</feature>
<dbReference type="CDD" id="cd03784">
    <property type="entry name" value="GT1_Gtf-like"/>
    <property type="match status" value="1"/>
</dbReference>
<dbReference type="FunFam" id="3.40.50.2000:FF:000009">
    <property type="entry name" value="Sterol 3-beta-glucosyltransferase UGT80A2"/>
    <property type="match status" value="1"/>
</dbReference>
<accession>A0A4P9W6W0</accession>
<keyword evidence="1" id="KW-0808">Transferase</keyword>
<dbReference type="EMBL" id="KZ998158">
    <property type="protein sequence ID" value="RKO86480.1"/>
    <property type="molecule type" value="Genomic_DNA"/>
</dbReference>
<dbReference type="PANTHER" id="PTHR48050">
    <property type="entry name" value="STEROL 3-BETA-GLUCOSYLTRANSFERASE"/>
    <property type="match status" value="1"/>
</dbReference>
<dbReference type="InterPro" id="IPR050426">
    <property type="entry name" value="Glycosyltransferase_28"/>
</dbReference>
<dbReference type="Proteomes" id="UP000269721">
    <property type="component" value="Unassembled WGS sequence"/>
</dbReference>
<dbReference type="Pfam" id="PF06722">
    <property type="entry name" value="EryCIII-like_C"/>
    <property type="match status" value="1"/>
</dbReference>
<name>A0A4P9W6W0_9FUNG</name>
<dbReference type="InterPro" id="IPR004276">
    <property type="entry name" value="GlycoTrans_28_N"/>
</dbReference>
<evidence type="ECO:0000313" key="5">
    <source>
        <dbReference type="Proteomes" id="UP000269721"/>
    </source>
</evidence>
<dbReference type="FunFam" id="3.40.50.2000:FF:000268">
    <property type="entry name" value="Glycosyltransferase family 1 protein"/>
    <property type="match status" value="1"/>
</dbReference>
<protein>
    <submittedName>
        <fullName evidence="4">Uncharacterized protein</fullName>
    </submittedName>
</protein>
<dbReference type="SUPFAM" id="SSF53756">
    <property type="entry name" value="UDP-Glycosyltransferase/glycogen phosphorylase"/>
    <property type="match status" value="1"/>
</dbReference>
<evidence type="ECO:0000256" key="1">
    <source>
        <dbReference type="ARBA" id="ARBA00022679"/>
    </source>
</evidence>
<proteinExistence type="predicted"/>
<gene>
    <name evidence="4" type="ORF">BDK51DRAFT_19240</name>
</gene>
<dbReference type="InterPro" id="IPR010610">
    <property type="entry name" value="EryCIII-like_C"/>
</dbReference>
<evidence type="ECO:0000259" key="2">
    <source>
        <dbReference type="Pfam" id="PF03033"/>
    </source>
</evidence>
<dbReference type="InterPro" id="IPR002213">
    <property type="entry name" value="UDP_glucos_trans"/>
</dbReference>